<evidence type="ECO:0000313" key="2">
    <source>
        <dbReference type="EMBL" id="OAV93383.1"/>
    </source>
</evidence>
<sequence length="401" mass="44123">MMTAVELRKVAQENSKGAMSAADQAAFIEFFHEQEQAMALKAIELQVSMPMVWAVLGRCVAIREANCWNQFLQTTQASGRGVKNKDVMKRLSAAYKLLSKDEKAALIQDIAEDSDEEDEDEEELAEGCEAHHTIVVTEAAELALDEYTDDKEDPGRNKSQVFGGKKPAGIVRGTVSNLVRKNQVESALNQWSAEARNVATTCCCEIVMFAVSKHLSTNCFRLERCTPGAFKPNQEMSLMDGNNHYSACLQGLVTGNSVGELAVADKVPGNSKKGLICLRTELCAELKTFISRETKNVFTSWPWQGNCNKLRKAKFELVLAPKALSKIDWLRTNNKKLGKTDISALLLDLKDGLISLRRITSLHATNSQKNCPPSSLDDPSGLPGQEPSLNNLNNEANNLCQ</sequence>
<feature type="compositionally biased region" description="Low complexity" evidence="1">
    <location>
        <begin position="372"/>
        <end position="401"/>
    </location>
</feature>
<evidence type="ECO:0000313" key="3">
    <source>
        <dbReference type="EnsemblFungi" id="PTTG_27326-t43_1-p1"/>
    </source>
</evidence>
<organism evidence="2">
    <name type="scientific">Puccinia triticina (isolate 1-1 / race 1 (BBBD))</name>
    <name type="common">Brown leaf rust fungus</name>
    <dbReference type="NCBI Taxonomy" id="630390"/>
    <lineage>
        <taxon>Eukaryota</taxon>
        <taxon>Fungi</taxon>
        <taxon>Dikarya</taxon>
        <taxon>Basidiomycota</taxon>
        <taxon>Pucciniomycotina</taxon>
        <taxon>Pucciniomycetes</taxon>
        <taxon>Pucciniales</taxon>
        <taxon>Pucciniaceae</taxon>
        <taxon>Puccinia</taxon>
    </lineage>
</organism>
<proteinExistence type="predicted"/>
<reference evidence="2" key="1">
    <citation type="submission" date="2009-11" db="EMBL/GenBank/DDBJ databases">
        <authorList>
            <consortium name="The Broad Institute Genome Sequencing Platform"/>
            <person name="Ward D."/>
            <person name="Feldgarden M."/>
            <person name="Earl A."/>
            <person name="Young S.K."/>
            <person name="Zeng Q."/>
            <person name="Koehrsen M."/>
            <person name="Alvarado L."/>
            <person name="Berlin A."/>
            <person name="Bochicchio J."/>
            <person name="Borenstein D."/>
            <person name="Chapman S.B."/>
            <person name="Chen Z."/>
            <person name="Engels R."/>
            <person name="Freedman E."/>
            <person name="Gellesch M."/>
            <person name="Goldberg J."/>
            <person name="Griggs A."/>
            <person name="Gujja S."/>
            <person name="Heilman E."/>
            <person name="Heiman D."/>
            <person name="Hepburn T."/>
            <person name="Howarth C."/>
            <person name="Jen D."/>
            <person name="Larson L."/>
            <person name="Lewis B."/>
            <person name="Mehta T."/>
            <person name="Park D."/>
            <person name="Pearson M."/>
            <person name="Roberts A."/>
            <person name="Saif S."/>
            <person name="Shea T."/>
            <person name="Shenoy N."/>
            <person name="Sisk P."/>
            <person name="Stolte C."/>
            <person name="Sykes S."/>
            <person name="Thomson T."/>
            <person name="Walk T."/>
            <person name="White J."/>
            <person name="Yandava C."/>
            <person name="Izard J."/>
            <person name="Baranova O.V."/>
            <person name="Blanton J.M."/>
            <person name="Tanner A.C."/>
            <person name="Dewhirst F.E."/>
            <person name="Haas B."/>
            <person name="Nusbaum C."/>
            <person name="Birren B."/>
        </authorList>
    </citation>
    <scope>NUCLEOTIDE SEQUENCE [LARGE SCALE GENOMIC DNA]</scope>
    <source>
        <strain evidence="2">1-1 BBBD Race 1</strain>
    </source>
</reference>
<name>A0A180GN74_PUCT1</name>
<gene>
    <name evidence="2" type="ORF">PTTG_27326</name>
</gene>
<protein>
    <submittedName>
        <fullName evidence="2 3">Uncharacterized protein</fullName>
    </submittedName>
</protein>
<dbReference type="EnsemblFungi" id="PTTG_27326-t43_1">
    <property type="protein sequence ID" value="PTTG_27326-t43_1-p1"/>
    <property type="gene ID" value="PTTG_27326"/>
</dbReference>
<dbReference type="EMBL" id="ADAS02000051">
    <property type="protein sequence ID" value="OAV93383.1"/>
    <property type="molecule type" value="Genomic_DNA"/>
</dbReference>
<accession>A0A180GN74</accession>
<dbReference type="Proteomes" id="UP000005240">
    <property type="component" value="Unassembled WGS sequence"/>
</dbReference>
<reference evidence="3" key="4">
    <citation type="submission" date="2025-05" db="UniProtKB">
        <authorList>
            <consortium name="EnsemblFungi"/>
        </authorList>
    </citation>
    <scope>IDENTIFICATION</scope>
    <source>
        <strain evidence="3">isolate 1-1 / race 1 (BBBD)</strain>
    </source>
</reference>
<evidence type="ECO:0000313" key="4">
    <source>
        <dbReference type="Proteomes" id="UP000005240"/>
    </source>
</evidence>
<reference evidence="3 4" key="3">
    <citation type="journal article" date="2017" name="G3 (Bethesda)">
        <title>Comparative analysis highlights variable genome content of wheat rusts and divergence of the mating loci.</title>
        <authorList>
            <person name="Cuomo C.A."/>
            <person name="Bakkeren G."/>
            <person name="Khalil H.B."/>
            <person name="Panwar V."/>
            <person name="Joly D."/>
            <person name="Linning R."/>
            <person name="Sakthikumar S."/>
            <person name="Song X."/>
            <person name="Adiconis X."/>
            <person name="Fan L."/>
            <person name="Goldberg J.M."/>
            <person name="Levin J.Z."/>
            <person name="Young S."/>
            <person name="Zeng Q."/>
            <person name="Anikster Y."/>
            <person name="Bruce M."/>
            <person name="Wang M."/>
            <person name="Yin C."/>
            <person name="McCallum B."/>
            <person name="Szabo L.J."/>
            <person name="Hulbert S."/>
            <person name="Chen X."/>
            <person name="Fellers J.P."/>
        </authorList>
    </citation>
    <scope>NUCLEOTIDE SEQUENCE</scope>
    <source>
        <strain evidence="3">isolate 1-1 / race 1 (BBBD)</strain>
        <strain evidence="4">Isolate 1-1 / race 1 (BBBD)</strain>
    </source>
</reference>
<dbReference type="VEuPathDB" id="FungiDB:PTTG_27326"/>
<feature type="region of interest" description="Disordered" evidence="1">
    <location>
        <begin position="365"/>
        <end position="401"/>
    </location>
</feature>
<dbReference type="AlphaFoldDB" id="A0A180GN74"/>
<evidence type="ECO:0000256" key="1">
    <source>
        <dbReference type="SAM" id="MobiDB-lite"/>
    </source>
</evidence>
<keyword evidence="4" id="KW-1185">Reference proteome</keyword>
<reference evidence="2" key="2">
    <citation type="submission" date="2016-05" db="EMBL/GenBank/DDBJ databases">
        <title>Comparative analysis highlights variable genome content of wheat rusts and divergence of the mating loci.</title>
        <authorList>
            <person name="Cuomo C.A."/>
            <person name="Bakkeren G."/>
            <person name="Szabo L."/>
            <person name="Khalil H."/>
            <person name="Joly D."/>
            <person name="Goldberg J."/>
            <person name="Young S."/>
            <person name="Zeng Q."/>
            <person name="Fellers J."/>
        </authorList>
    </citation>
    <scope>NUCLEOTIDE SEQUENCE [LARGE SCALE GENOMIC DNA]</scope>
    <source>
        <strain evidence="2">1-1 BBBD Race 1</strain>
    </source>
</reference>